<reference evidence="2" key="1">
    <citation type="submission" date="2018-05" db="EMBL/GenBank/DDBJ databases">
        <title>Draft genome of Mucuna pruriens seed.</title>
        <authorList>
            <person name="Nnadi N.E."/>
            <person name="Vos R."/>
            <person name="Hasami M.H."/>
            <person name="Devisetty U.K."/>
            <person name="Aguiy J.C."/>
        </authorList>
    </citation>
    <scope>NUCLEOTIDE SEQUENCE [LARGE SCALE GENOMIC DNA]</scope>
    <source>
        <strain evidence="2">JCA_2017</strain>
    </source>
</reference>
<accession>A0A371ESG1</accession>
<feature type="signal peptide" evidence="1">
    <location>
        <begin position="1"/>
        <end position="21"/>
    </location>
</feature>
<evidence type="ECO:0000256" key="1">
    <source>
        <dbReference type="SAM" id="SignalP"/>
    </source>
</evidence>
<name>A0A371ESG1_MUCPR</name>
<dbReference type="EMBL" id="QJKJ01012311">
    <property type="protein sequence ID" value="RDX68995.1"/>
    <property type="molecule type" value="Genomic_DNA"/>
</dbReference>
<gene>
    <name evidence="2" type="ORF">CR513_51951</name>
</gene>
<proteinExistence type="predicted"/>
<sequence>MKKVVYFAVLILVIQQRVINGNKCGTEDCLIGKDLESEFSFGSHVARMLYQVGNSVTGQTGNNNNAAVKCPQSQSYRSCLPSKNGGDPNKRCELPFGSHVAGMLYDVSLYRNTGNRNNPAISCPRGQEYSSCLPSPNVGGTGQRCD</sequence>
<evidence type="ECO:0000313" key="3">
    <source>
        <dbReference type="Proteomes" id="UP000257109"/>
    </source>
</evidence>
<evidence type="ECO:0000313" key="2">
    <source>
        <dbReference type="EMBL" id="RDX68995.1"/>
    </source>
</evidence>
<dbReference type="AlphaFoldDB" id="A0A371ESG1"/>
<keyword evidence="3" id="KW-1185">Reference proteome</keyword>
<feature type="non-terminal residue" evidence="2">
    <location>
        <position position="146"/>
    </location>
</feature>
<feature type="non-terminal residue" evidence="2">
    <location>
        <position position="1"/>
    </location>
</feature>
<dbReference type="OrthoDB" id="1411416at2759"/>
<comment type="caution">
    <text evidence="2">The sequence shown here is derived from an EMBL/GenBank/DDBJ whole genome shotgun (WGS) entry which is preliminary data.</text>
</comment>
<protein>
    <submittedName>
        <fullName evidence="2">Uncharacterized protein</fullName>
    </submittedName>
</protein>
<organism evidence="2 3">
    <name type="scientific">Mucuna pruriens</name>
    <name type="common">Velvet bean</name>
    <name type="synonym">Dolichos pruriens</name>
    <dbReference type="NCBI Taxonomy" id="157652"/>
    <lineage>
        <taxon>Eukaryota</taxon>
        <taxon>Viridiplantae</taxon>
        <taxon>Streptophyta</taxon>
        <taxon>Embryophyta</taxon>
        <taxon>Tracheophyta</taxon>
        <taxon>Spermatophyta</taxon>
        <taxon>Magnoliopsida</taxon>
        <taxon>eudicotyledons</taxon>
        <taxon>Gunneridae</taxon>
        <taxon>Pentapetalae</taxon>
        <taxon>rosids</taxon>
        <taxon>fabids</taxon>
        <taxon>Fabales</taxon>
        <taxon>Fabaceae</taxon>
        <taxon>Papilionoideae</taxon>
        <taxon>50 kb inversion clade</taxon>
        <taxon>NPAAA clade</taxon>
        <taxon>indigoferoid/millettioid clade</taxon>
        <taxon>Phaseoleae</taxon>
        <taxon>Mucuna</taxon>
    </lineage>
</organism>
<keyword evidence="1" id="KW-0732">Signal</keyword>
<dbReference type="Proteomes" id="UP000257109">
    <property type="component" value="Unassembled WGS sequence"/>
</dbReference>
<feature type="chain" id="PRO_5016903422" evidence="1">
    <location>
        <begin position="22"/>
        <end position="146"/>
    </location>
</feature>